<dbReference type="AlphaFoldDB" id="A0A0E9VVN3"/>
<evidence type="ECO:0000313" key="1">
    <source>
        <dbReference type="EMBL" id="JAH81365.1"/>
    </source>
</evidence>
<protein>
    <submittedName>
        <fullName evidence="1">Uncharacterized protein</fullName>
    </submittedName>
</protein>
<organism evidence="1">
    <name type="scientific">Anguilla anguilla</name>
    <name type="common">European freshwater eel</name>
    <name type="synonym">Muraena anguilla</name>
    <dbReference type="NCBI Taxonomy" id="7936"/>
    <lineage>
        <taxon>Eukaryota</taxon>
        <taxon>Metazoa</taxon>
        <taxon>Chordata</taxon>
        <taxon>Craniata</taxon>
        <taxon>Vertebrata</taxon>
        <taxon>Euteleostomi</taxon>
        <taxon>Actinopterygii</taxon>
        <taxon>Neopterygii</taxon>
        <taxon>Teleostei</taxon>
        <taxon>Anguilliformes</taxon>
        <taxon>Anguillidae</taxon>
        <taxon>Anguilla</taxon>
    </lineage>
</organism>
<accession>A0A0E9VVN3</accession>
<dbReference type="EMBL" id="GBXM01027212">
    <property type="protein sequence ID" value="JAH81365.1"/>
    <property type="molecule type" value="Transcribed_RNA"/>
</dbReference>
<reference evidence="1" key="2">
    <citation type="journal article" date="2015" name="Fish Shellfish Immunol.">
        <title>Early steps in the European eel (Anguilla anguilla)-Vibrio vulnificus interaction in the gills: Role of the RtxA13 toxin.</title>
        <authorList>
            <person name="Callol A."/>
            <person name="Pajuelo D."/>
            <person name="Ebbesson L."/>
            <person name="Teles M."/>
            <person name="MacKenzie S."/>
            <person name="Amaro C."/>
        </authorList>
    </citation>
    <scope>NUCLEOTIDE SEQUENCE</scope>
</reference>
<reference evidence="1" key="1">
    <citation type="submission" date="2014-11" db="EMBL/GenBank/DDBJ databases">
        <authorList>
            <person name="Amaro Gonzalez C."/>
        </authorList>
    </citation>
    <scope>NUCLEOTIDE SEQUENCE</scope>
</reference>
<proteinExistence type="predicted"/>
<name>A0A0E9VVN3_ANGAN</name>
<sequence>MGPGRSVSHSTVRLPVCGLDSHGNVPVSFSPIAL</sequence>